<dbReference type="RefSeq" id="XP_007721550.1">
    <property type="nucleotide sequence ID" value="XM_007723360.1"/>
</dbReference>
<feature type="transmembrane region" description="Helical" evidence="5">
    <location>
        <begin position="12"/>
        <end position="32"/>
    </location>
</feature>
<keyword evidence="2 5" id="KW-0812">Transmembrane</keyword>
<dbReference type="HOGENOM" id="CLU_079951_2_0_1"/>
<evidence type="ECO:0000259" key="6">
    <source>
        <dbReference type="Pfam" id="PF01284"/>
    </source>
</evidence>
<dbReference type="eggNOG" id="ENOG502SSGF">
    <property type="taxonomic scope" value="Eukaryota"/>
</dbReference>
<sequence length="157" mass="17564">MPVISRILSIALRVAEIAFAAVVAGLVGSYLHDYRSDSGLPLARFIYVEIIAGISILLGLLWLLPFASGFFHWPVDLLLSFAWFAAFGLLVNYVNRTTCGGHTFDWGHLTRGGFCQRWRSTEAFSFLSAIIWLASALLGLWFIRRERNKTAPVDDRA</sequence>
<comment type="subcellular location">
    <subcellularLocation>
        <location evidence="1">Membrane</location>
        <topology evidence="1">Multi-pass membrane protein</topology>
    </subcellularLocation>
</comment>
<dbReference type="PANTHER" id="PTHR39608">
    <property type="entry name" value="INTEGRAL MEMBRANE PROTEIN (AFU_ORTHOLOGUE AFUA_5G08640)"/>
    <property type="match status" value="1"/>
</dbReference>
<accession>W9YXQ8</accession>
<dbReference type="Proteomes" id="UP000019484">
    <property type="component" value="Unassembled WGS sequence"/>
</dbReference>
<feature type="domain" description="MARVEL" evidence="6">
    <location>
        <begin position="8"/>
        <end position="138"/>
    </location>
</feature>
<feature type="transmembrane region" description="Helical" evidence="5">
    <location>
        <begin position="75"/>
        <end position="94"/>
    </location>
</feature>
<dbReference type="GeneID" id="19157349"/>
<evidence type="ECO:0000256" key="4">
    <source>
        <dbReference type="ARBA" id="ARBA00023136"/>
    </source>
</evidence>
<keyword evidence="3 5" id="KW-1133">Transmembrane helix</keyword>
<dbReference type="PANTHER" id="PTHR39608:SF1">
    <property type="entry name" value="INTEGRAL MEMBRANE PROTEIN (AFU_ORTHOLOGUE AFUA_5G08640)"/>
    <property type="match status" value="1"/>
</dbReference>
<feature type="transmembrane region" description="Helical" evidence="5">
    <location>
        <begin position="44"/>
        <end position="63"/>
    </location>
</feature>
<gene>
    <name evidence="7" type="ORF">A1O1_02449</name>
</gene>
<evidence type="ECO:0000256" key="5">
    <source>
        <dbReference type="SAM" id="Phobius"/>
    </source>
</evidence>
<evidence type="ECO:0000256" key="3">
    <source>
        <dbReference type="ARBA" id="ARBA00022989"/>
    </source>
</evidence>
<dbReference type="EMBL" id="AMWN01000002">
    <property type="protein sequence ID" value="EXJ94056.1"/>
    <property type="molecule type" value="Genomic_DNA"/>
</dbReference>
<dbReference type="OrthoDB" id="4074965at2759"/>
<proteinExistence type="predicted"/>
<name>W9YXQ8_9EURO</name>
<protein>
    <recommendedName>
        <fullName evidence="6">MARVEL domain-containing protein</fullName>
    </recommendedName>
</protein>
<evidence type="ECO:0000313" key="8">
    <source>
        <dbReference type="Proteomes" id="UP000019484"/>
    </source>
</evidence>
<evidence type="ECO:0000313" key="7">
    <source>
        <dbReference type="EMBL" id="EXJ94056.1"/>
    </source>
</evidence>
<evidence type="ECO:0000256" key="2">
    <source>
        <dbReference type="ARBA" id="ARBA00022692"/>
    </source>
</evidence>
<dbReference type="AlphaFoldDB" id="W9YXQ8"/>
<reference evidence="7 8" key="1">
    <citation type="submission" date="2013-03" db="EMBL/GenBank/DDBJ databases">
        <title>The Genome Sequence of Capronia coronata CBS 617.96.</title>
        <authorList>
            <consortium name="The Broad Institute Genomics Platform"/>
            <person name="Cuomo C."/>
            <person name="de Hoog S."/>
            <person name="Gorbushina A."/>
            <person name="Walker B."/>
            <person name="Young S.K."/>
            <person name="Zeng Q."/>
            <person name="Gargeya S."/>
            <person name="Fitzgerald M."/>
            <person name="Haas B."/>
            <person name="Abouelleil A."/>
            <person name="Allen A.W."/>
            <person name="Alvarado L."/>
            <person name="Arachchi H.M."/>
            <person name="Berlin A.M."/>
            <person name="Chapman S.B."/>
            <person name="Gainer-Dewar J."/>
            <person name="Goldberg J."/>
            <person name="Griggs A."/>
            <person name="Gujja S."/>
            <person name="Hansen M."/>
            <person name="Howarth C."/>
            <person name="Imamovic A."/>
            <person name="Ireland A."/>
            <person name="Larimer J."/>
            <person name="McCowan C."/>
            <person name="Murphy C."/>
            <person name="Pearson M."/>
            <person name="Poon T.W."/>
            <person name="Priest M."/>
            <person name="Roberts A."/>
            <person name="Saif S."/>
            <person name="Shea T."/>
            <person name="Sisk P."/>
            <person name="Sykes S."/>
            <person name="Wortman J."/>
            <person name="Nusbaum C."/>
            <person name="Birren B."/>
        </authorList>
    </citation>
    <scope>NUCLEOTIDE SEQUENCE [LARGE SCALE GENOMIC DNA]</scope>
    <source>
        <strain evidence="7 8">CBS 617.96</strain>
    </source>
</reference>
<organism evidence="7 8">
    <name type="scientific">Capronia coronata CBS 617.96</name>
    <dbReference type="NCBI Taxonomy" id="1182541"/>
    <lineage>
        <taxon>Eukaryota</taxon>
        <taxon>Fungi</taxon>
        <taxon>Dikarya</taxon>
        <taxon>Ascomycota</taxon>
        <taxon>Pezizomycotina</taxon>
        <taxon>Eurotiomycetes</taxon>
        <taxon>Chaetothyriomycetidae</taxon>
        <taxon>Chaetothyriales</taxon>
        <taxon>Herpotrichiellaceae</taxon>
        <taxon>Capronia</taxon>
    </lineage>
</organism>
<evidence type="ECO:0000256" key="1">
    <source>
        <dbReference type="ARBA" id="ARBA00004141"/>
    </source>
</evidence>
<feature type="transmembrane region" description="Helical" evidence="5">
    <location>
        <begin position="123"/>
        <end position="143"/>
    </location>
</feature>
<dbReference type="GO" id="GO:0016020">
    <property type="term" value="C:membrane"/>
    <property type="evidence" value="ECO:0007669"/>
    <property type="project" value="UniProtKB-SubCell"/>
</dbReference>
<comment type="caution">
    <text evidence="7">The sequence shown here is derived from an EMBL/GenBank/DDBJ whole genome shotgun (WGS) entry which is preliminary data.</text>
</comment>
<keyword evidence="8" id="KW-1185">Reference proteome</keyword>
<keyword evidence="4 5" id="KW-0472">Membrane</keyword>
<dbReference type="InterPro" id="IPR008253">
    <property type="entry name" value="Marvel"/>
</dbReference>
<dbReference type="Pfam" id="PF01284">
    <property type="entry name" value="MARVEL"/>
    <property type="match status" value="1"/>
</dbReference>